<organism evidence="2 3">
    <name type="scientific">Saccharopolyspora rosea</name>
    <dbReference type="NCBI Taxonomy" id="524884"/>
    <lineage>
        <taxon>Bacteria</taxon>
        <taxon>Bacillati</taxon>
        <taxon>Actinomycetota</taxon>
        <taxon>Actinomycetes</taxon>
        <taxon>Pseudonocardiales</taxon>
        <taxon>Pseudonocardiaceae</taxon>
        <taxon>Saccharopolyspora</taxon>
    </lineage>
</organism>
<gene>
    <name evidence="2" type="ORF">ACFQ16_17550</name>
</gene>
<reference evidence="3" key="1">
    <citation type="journal article" date="2019" name="Int. J. Syst. Evol. Microbiol.">
        <title>The Global Catalogue of Microorganisms (GCM) 10K type strain sequencing project: providing services to taxonomists for standard genome sequencing and annotation.</title>
        <authorList>
            <consortium name="The Broad Institute Genomics Platform"/>
            <consortium name="The Broad Institute Genome Sequencing Center for Infectious Disease"/>
            <person name="Wu L."/>
            <person name="Ma J."/>
        </authorList>
    </citation>
    <scope>NUCLEOTIDE SEQUENCE [LARGE SCALE GENOMIC DNA]</scope>
    <source>
        <strain evidence="3">CCUG 56401</strain>
    </source>
</reference>
<feature type="region of interest" description="Disordered" evidence="1">
    <location>
        <begin position="27"/>
        <end position="64"/>
    </location>
</feature>
<dbReference type="Pfam" id="PF12079">
    <property type="entry name" value="DUF3558"/>
    <property type="match status" value="1"/>
</dbReference>
<evidence type="ECO:0000256" key="1">
    <source>
        <dbReference type="SAM" id="MobiDB-lite"/>
    </source>
</evidence>
<dbReference type="RefSeq" id="WP_345601165.1">
    <property type="nucleotide sequence ID" value="NZ_BAABLT010000029.1"/>
</dbReference>
<dbReference type="EMBL" id="JBHTIW010000013">
    <property type="protein sequence ID" value="MFD0921552.1"/>
    <property type="molecule type" value="Genomic_DNA"/>
</dbReference>
<accession>A0ABW3FYT3</accession>
<evidence type="ECO:0000313" key="2">
    <source>
        <dbReference type="EMBL" id="MFD0921552.1"/>
    </source>
</evidence>
<evidence type="ECO:0000313" key="3">
    <source>
        <dbReference type="Proteomes" id="UP001597018"/>
    </source>
</evidence>
<dbReference type="Proteomes" id="UP001597018">
    <property type="component" value="Unassembled WGS sequence"/>
</dbReference>
<comment type="caution">
    <text evidence="2">The sequence shown here is derived from an EMBL/GenBank/DDBJ whole genome shotgun (WGS) entry which is preliminary data.</text>
</comment>
<sequence>MASVEEMLRRKALAAVAVLAGLAVTSCGGGGAAEPSVGHETPGQATGAPKPATPPRTGPAKATALADKCAVVTEEQWRELGADKAPRERTSNGKPGCQYQKGDAGAQGWGVFVAVSDQTSFEEQVQKRSAPTKTTDLGGYPAAEYQSKLGCVLFAGVSDRGFVISNALSTSTADPGVDMCQQAEKFAQAAIQNLPNA</sequence>
<feature type="compositionally biased region" description="Basic and acidic residues" evidence="1">
    <location>
        <begin position="79"/>
        <end position="91"/>
    </location>
</feature>
<protein>
    <submittedName>
        <fullName evidence="2">DUF3558 domain-containing protein</fullName>
    </submittedName>
</protein>
<feature type="region of interest" description="Disordered" evidence="1">
    <location>
        <begin position="79"/>
        <end position="101"/>
    </location>
</feature>
<keyword evidence="3" id="KW-1185">Reference proteome</keyword>
<dbReference type="InterPro" id="IPR024520">
    <property type="entry name" value="DUF3558"/>
</dbReference>
<proteinExistence type="predicted"/>
<name>A0ABW3FYT3_9PSEU</name>